<evidence type="ECO:0000313" key="3">
    <source>
        <dbReference type="Proteomes" id="UP001283361"/>
    </source>
</evidence>
<evidence type="ECO:0000256" key="1">
    <source>
        <dbReference type="SAM" id="MobiDB-lite"/>
    </source>
</evidence>
<feature type="compositionally biased region" description="Basic and acidic residues" evidence="1">
    <location>
        <begin position="22"/>
        <end position="40"/>
    </location>
</feature>
<feature type="region of interest" description="Disordered" evidence="1">
    <location>
        <begin position="1"/>
        <end position="40"/>
    </location>
</feature>
<comment type="caution">
    <text evidence="2">The sequence shown here is derived from an EMBL/GenBank/DDBJ whole genome shotgun (WGS) entry which is preliminary data.</text>
</comment>
<dbReference type="EMBL" id="JAWDGP010001077">
    <property type="protein sequence ID" value="KAK3795193.1"/>
    <property type="molecule type" value="Genomic_DNA"/>
</dbReference>
<sequence length="99" mass="11443">MEFTINRKGCVNDMPGGQRGRRNSETIETHSQINKDRGSAVDKRTSTTKLIISPNLGARSNLLEELFYPVCTSINRLGVPVLLRCYRKERPRWLKLRKR</sequence>
<keyword evidence="3" id="KW-1185">Reference proteome</keyword>
<evidence type="ECO:0000313" key="2">
    <source>
        <dbReference type="EMBL" id="KAK3795193.1"/>
    </source>
</evidence>
<name>A0AAE1E704_9GAST</name>
<organism evidence="2 3">
    <name type="scientific">Elysia crispata</name>
    <name type="common">lettuce slug</name>
    <dbReference type="NCBI Taxonomy" id="231223"/>
    <lineage>
        <taxon>Eukaryota</taxon>
        <taxon>Metazoa</taxon>
        <taxon>Spiralia</taxon>
        <taxon>Lophotrochozoa</taxon>
        <taxon>Mollusca</taxon>
        <taxon>Gastropoda</taxon>
        <taxon>Heterobranchia</taxon>
        <taxon>Euthyneura</taxon>
        <taxon>Panpulmonata</taxon>
        <taxon>Sacoglossa</taxon>
        <taxon>Placobranchoidea</taxon>
        <taxon>Plakobranchidae</taxon>
        <taxon>Elysia</taxon>
    </lineage>
</organism>
<proteinExistence type="predicted"/>
<reference evidence="2" key="1">
    <citation type="journal article" date="2023" name="G3 (Bethesda)">
        <title>A reference genome for the long-term kleptoplast-retaining sea slug Elysia crispata morphotype clarki.</title>
        <authorList>
            <person name="Eastman K.E."/>
            <person name="Pendleton A.L."/>
            <person name="Shaikh M.A."/>
            <person name="Suttiyut T."/>
            <person name="Ogas R."/>
            <person name="Tomko P."/>
            <person name="Gavelis G."/>
            <person name="Widhalm J.R."/>
            <person name="Wisecaver J.H."/>
        </authorList>
    </citation>
    <scope>NUCLEOTIDE SEQUENCE</scope>
    <source>
        <strain evidence="2">ECLA1</strain>
    </source>
</reference>
<dbReference type="Proteomes" id="UP001283361">
    <property type="component" value="Unassembled WGS sequence"/>
</dbReference>
<protein>
    <submittedName>
        <fullName evidence="2">Uncharacterized protein</fullName>
    </submittedName>
</protein>
<dbReference type="AlphaFoldDB" id="A0AAE1E704"/>
<gene>
    <name evidence="2" type="ORF">RRG08_056256</name>
</gene>
<accession>A0AAE1E704</accession>